<evidence type="ECO:0000256" key="1">
    <source>
        <dbReference type="ARBA" id="ARBA00001968"/>
    </source>
</evidence>
<comment type="subcellular location">
    <subcellularLocation>
        <location evidence="2">Nucleus</location>
    </subcellularLocation>
</comment>
<organism evidence="9 10">
    <name type="scientific">Crassostrea virginica</name>
    <name type="common">Eastern oyster</name>
    <dbReference type="NCBI Taxonomy" id="6565"/>
    <lineage>
        <taxon>Eukaryota</taxon>
        <taxon>Metazoa</taxon>
        <taxon>Spiralia</taxon>
        <taxon>Lophotrochozoa</taxon>
        <taxon>Mollusca</taxon>
        <taxon>Bivalvia</taxon>
        <taxon>Autobranchia</taxon>
        <taxon>Pteriomorphia</taxon>
        <taxon>Ostreida</taxon>
        <taxon>Ostreoidea</taxon>
        <taxon>Ostreidae</taxon>
        <taxon>Crassostrea</taxon>
    </lineage>
</organism>
<dbReference type="OrthoDB" id="10065726at2759"/>
<dbReference type="GO" id="GO:0016787">
    <property type="term" value="F:hydrolase activity"/>
    <property type="evidence" value="ECO:0007669"/>
    <property type="project" value="UniProtKB-KW"/>
</dbReference>
<protein>
    <submittedName>
        <fullName evidence="10">Nuclease HARBI1</fullName>
    </submittedName>
</protein>
<accession>A0A8B8EPQ2</accession>
<dbReference type="GO" id="GO:0005634">
    <property type="term" value="C:nucleus"/>
    <property type="evidence" value="ECO:0007669"/>
    <property type="project" value="UniProtKB-SubCell"/>
</dbReference>
<dbReference type="AlphaFoldDB" id="A0A8B8EPQ2"/>
<dbReference type="PANTHER" id="PTHR22930">
    <property type="match status" value="1"/>
</dbReference>
<dbReference type="InterPro" id="IPR045249">
    <property type="entry name" value="HARBI1-like"/>
</dbReference>
<sequence>MASISMWQVIEMFMESDTDDFMWLYANEECANETLAICEKRESVPNVINYMEVINNMQIPENVDDFRYHYRVSRNFFDVILGELFENLLRKGHGQHETVTPEKQLLVGLCYMANMQSMRELAHVFSLSKSTVHSTVLGVIDAIVCVLGNRVIRWPSPDKQREISRNVEELCNLPGVVGFIDGSHIRLSSALGGDKDYFNRKGFPSMQLQCVVDDKMLITSVYTGWPGCTHDARVLRNSGLYQRAEAGEMFINDHHIFGDSAYPLRNWLITPFKNFGNLTVQQTRFNKRLSSVRQTVERAFGHLKGRFRRLREVPLHNAEDICKLIYAACMLHNFCIINDEDVEEFIAVDDNLNVNDCQNIYQNGHHGILRRQQLINVP</sequence>
<reference evidence="10" key="1">
    <citation type="submission" date="2025-08" db="UniProtKB">
        <authorList>
            <consortium name="RefSeq"/>
        </authorList>
    </citation>
    <scope>IDENTIFICATION</scope>
    <source>
        <tissue evidence="10">Whole sample</tissue>
    </source>
</reference>
<evidence type="ECO:0000256" key="4">
    <source>
        <dbReference type="ARBA" id="ARBA00022722"/>
    </source>
</evidence>
<dbReference type="Pfam" id="PF13359">
    <property type="entry name" value="DDE_Tnp_4"/>
    <property type="match status" value="1"/>
</dbReference>
<comment type="cofactor">
    <cofactor evidence="1">
        <name>a divalent metal cation</name>
        <dbReference type="ChEBI" id="CHEBI:60240"/>
    </cofactor>
</comment>
<dbReference type="GO" id="GO:0004518">
    <property type="term" value="F:nuclease activity"/>
    <property type="evidence" value="ECO:0007669"/>
    <property type="project" value="UniProtKB-KW"/>
</dbReference>
<evidence type="ECO:0000259" key="8">
    <source>
        <dbReference type="Pfam" id="PF13359"/>
    </source>
</evidence>
<gene>
    <name evidence="10" type="primary">LOC111135808</name>
</gene>
<evidence type="ECO:0000256" key="7">
    <source>
        <dbReference type="ARBA" id="ARBA00023242"/>
    </source>
</evidence>
<dbReference type="InterPro" id="IPR027806">
    <property type="entry name" value="HARBI1_dom"/>
</dbReference>
<keyword evidence="4" id="KW-0540">Nuclease</keyword>
<dbReference type="GO" id="GO:0046872">
    <property type="term" value="F:metal ion binding"/>
    <property type="evidence" value="ECO:0007669"/>
    <property type="project" value="UniProtKB-KW"/>
</dbReference>
<evidence type="ECO:0000256" key="3">
    <source>
        <dbReference type="ARBA" id="ARBA00006958"/>
    </source>
</evidence>
<name>A0A8B8EPQ2_CRAVI</name>
<dbReference type="Proteomes" id="UP000694844">
    <property type="component" value="Chromosome 5"/>
</dbReference>
<evidence type="ECO:0000256" key="2">
    <source>
        <dbReference type="ARBA" id="ARBA00004123"/>
    </source>
</evidence>
<proteinExistence type="inferred from homology"/>
<keyword evidence="6" id="KW-0378">Hydrolase</keyword>
<dbReference type="RefSeq" id="XP_022341897.1">
    <property type="nucleotide sequence ID" value="XM_022486189.1"/>
</dbReference>
<keyword evidence="7" id="KW-0539">Nucleus</keyword>
<feature type="domain" description="DDE Tnp4" evidence="8">
    <location>
        <begin position="180"/>
        <end position="333"/>
    </location>
</feature>
<dbReference type="PANTHER" id="PTHR22930:SF85">
    <property type="entry name" value="GH03217P-RELATED"/>
    <property type="match status" value="1"/>
</dbReference>
<keyword evidence="5" id="KW-0479">Metal-binding</keyword>
<evidence type="ECO:0000256" key="5">
    <source>
        <dbReference type="ARBA" id="ARBA00022723"/>
    </source>
</evidence>
<evidence type="ECO:0000256" key="6">
    <source>
        <dbReference type="ARBA" id="ARBA00022801"/>
    </source>
</evidence>
<evidence type="ECO:0000313" key="9">
    <source>
        <dbReference type="Proteomes" id="UP000694844"/>
    </source>
</evidence>
<evidence type="ECO:0000313" key="10">
    <source>
        <dbReference type="RefSeq" id="XP_022341897.1"/>
    </source>
</evidence>
<keyword evidence="9" id="KW-1185">Reference proteome</keyword>
<dbReference type="GeneID" id="111135808"/>
<comment type="similarity">
    <text evidence="3">Belongs to the HARBI1 family.</text>
</comment>
<dbReference type="KEGG" id="cvn:111135808"/>